<dbReference type="OrthoDB" id="1934862at2759"/>
<evidence type="ECO:0000313" key="2">
    <source>
        <dbReference type="Proteomes" id="UP000257109"/>
    </source>
</evidence>
<proteinExistence type="predicted"/>
<comment type="caution">
    <text evidence="1">The sequence shown here is derived from an EMBL/GenBank/DDBJ whole genome shotgun (WGS) entry which is preliminary data.</text>
</comment>
<organism evidence="1 2">
    <name type="scientific">Mucuna pruriens</name>
    <name type="common">Velvet bean</name>
    <name type="synonym">Dolichos pruriens</name>
    <dbReference type="NCBI Taxonomy" id="157652"/>
    <lineage>
        <taxon>Eukaryota</taxon>
        <taxon>Viridiplantae</taxon>
        <taxon>Streptophyta</taxon>
        <taxon>Embryophyta</taxon>
        <taxon>Tracheophyta</taxon>
        <taxon>Spermatophyta</taxon>
        <taxon>Magnoliopsida</taxon>
        <taxon>eudicotyledons</taxon>
        <taxon>Gunneridae</taxon>
        <taxon>Pentapetalae</taxon>
        <taxon>rosids</taxon>
        <taxon>fabids</taxon>
        <taxon>Fabales</taxon>
        <taxon>Fabaceae</taxon>
        <taxon>Papilionoideae</taxon>
        <taxon>50 kb inversion clade</taxon>
        <taxon>NPAAA clade</taxon>
        <taxon>indigoferoid/millettioid clade</taxon>
        <taxon>Phaseoleae</taxon>
        <taxon>Mucuna</taxon>
    </lineage>
</organism>
<evidence type="ECO:0000313" key="1">
    <source>
        <dbReference type="EMBL" id="RDY08184.1"/>
    </source>
</evidence>
<dbReference type="AlphaFoldDB" id="A0A371HZT2"/>
<protein>
    <submittedName>
        <fullName evidence="1">Uncharacterized protein</fullName>
    </submittedName>
</protein>
<gene>
    <name evidence="1" type="ORF">CR513_07623</name>
</gene>
<name>A0A371HZT2_MUCPR</name>
<dbReference type="Proteomes" id="UP000257109">
    <property type="component" value="Unassembled WGS sequence"/>
</dbReference>
<accession>A0A371HZT2</accession>
<dbReference type="EMBL" id="QJKJ01001327">
    <property type="protein sequence ID" value="RDY08184.1"/>
    <property type="molecule type" value="Genomic_DNA"/>
</dbReference>
<reference evidence="1" key="1">
    <citation type="submission" date="2018-05" db="EMBL/GenBank/DDBJ databases">
        <title>Draft genome of Mucuna pruriens seed.</title>
        <authorList>
            <person name="Nnadi N.E."/>
            <person name="Vos R."/>
            <person name="Hasami M.H."/>
            <person name="Devisetty U.K."/>
            <person name="Aguiy J.C."/>
        </authorList>
    </citation>
    <scope>NUCLEOTIDE SEQUENCE [LARGE SCALE GENOMIC DNA]</scope>
    <source>
        <strain evidence="1">JCA_2017</strain>
    </source>
</reference>
<sequence>MDIELDVELKLPTLDVKQDFYLFDLGRVDGVLGYVWLEELGDIKANFKEHVMKMLVKGEVVELRGEPTLSRIVASIKAIMKEWRREGLKCIT</sequence>
<feature type="non-terminal residue" evidence="1">
    <location>
        <position position="1"/>
    </location>
</feature>
<keyword evidence="2" id="KW-1185">Reference proteome</keyword>